<reference evidence="2 3" key="1">
    <citation type="submission" date="2010-12" db="EMBL/GenBank/DDBJ databases">
        <title>Whole genome sequence of Anaerolinea thermophila UNI-1.</title>
        <authorList>
            <person name="Narita-Yamada S."/>
            <person name="Kishi E."/>
            <person name="Watanabe Y."/>
            <person name="Takasaki K."/>
            <person name="Ankai A."/>
            <person name="Oguchi A."/>
            <person name="Fukui S."/>
            <person name="Takahashi M."/>
            <person name="Yashiro I."/>
            <person name="Hosoyama A."/>
            <person name="Sekiguchi Y."/>
            <person name="Hanada S."/>
            <person name="Fujita N."/>
        </authorList>
    </citation>
    <scope>NUCLEOTIDE SEQUENCE [LARGE SCALE GENOMIC DNA]</scope>
    <source>
        <strain evidence="3">DSM 14523 / JCM 11388 / NBRC 100420 / UNI-1</strain>
    </source>
</reference>
<dbReference type="AlphaFoldDB" id="E8N3D1"/>
<gene>
    <name evidence="2" type="ordered locus">ANT_09110</name>
</gene>
<dbReference type="GO" id="GO:0030246">
    <property type="term" value="F:carbohydrate binding"/>
    <property type="evidence" value="ECO:0007669"/>
    <property type="project" value="InterPro"/>
</dbReference>
<dbReference type="KEGG" id="atm:ANT_09110"/>
<dbReference type="HOGENOM" id="CLU_1665794_0_0_0"/>
<keyword evidence="1" id="KW-0812">Transmembrane</keyword>
<evidence type="ECO:0000313" key="2">
    <source>
        <dbReference type="EMBL" id="BAJ62945.1"/>
    </source>
</evidence>
<dbReference type="STRING" id="926569.ANT_09110"/>
<evidence type="ECO:0000313" key="3">
    <source>
        <dbReference type="Proteomes" id="UP000008922"/>
    </source>
</evidence>
<name>E8N3D1_ANATU</name>
<keyword evidence="3" id="KW-1185">Reference proteome</keyword>
<organism evidence="2 3">
    <name type="scientific">Anaerolinea thermophila (strain DSM 14523 / JCM 11388 / NBRC 100420 / UNI-1)</name>
    <dbReference type="NCBI Taxonomy" id="926569"/>
    <lineage>
        <taxon>Bacteria</taxon>
        <taxon>Bacillati</taxon>
        <taxon>Chloroflexota</taxon>
        <taxon>Anaerolineae</taxon>
        <taxon>Anaerolineales</taxon>
        <taxon>Anaerolineaceae</taxon>
        <taxon>Anaerolinea</taxon>
    </lineage>
</organism>
<keyword evidence="1" id="KW-1133">Transmembrane helix</keyword>
<dbReference type="InParanoid" id="E8N3D1"/>
<evidence type="ECO:0000256" key="1">
    <source>
        <dbReference type="SAM" id="Phobius"/>
    </source>
</evidence>
<dbReference type="Proteomes" id="UP000008922">
    <property type="component" value="Chromosome"/>
</dbReference>
<accession>E8N3D1</accession>
<dbReference type="EMBL" id="AP012029">
    <property type="protein sequence ID" value="BAJ62945.1"/>
    <property type="molecule type" value="Genomic_DNA"/>
</dbReference>
<keyword evidence="1" id="KW-0472">Membrane</keyword>
<protein>
    <recommendedName>
        <fullName evidence="4">Carboxypeptidase regulatory-like domain-containing protein</fullName>
    </recommendedName>
</protein>
<sequence>MGGKMIFEESPSLELYKKGIPEKLPDPHRRKKILWGAISALMVVVLVLGGIRMKQSGALDWLTGKGTLTGVVVDDFHRPIPADVYLLDLDRSTRCDEFGRFTFEGVPAGTHTILIAYRVAGREYPAQVFSGRINDAGTLRFLPGDFDHGWSQAVNALP</sequence>
<feature type="transmembrane region" description="Helical" evidence="1">
    <location>
        <begin position="33"/>
        <end position="51"/>
    </location>
</feature>
<proteinExistence type="predicted"/>
<evidence type="ECO:0008006" key="4">
    <source>
        <dbReference type="Google" id="ProtNLM"/>
    </source>
</evidence>
<dbReference type="SUPFAM" id="SSF49452">
    <property type="entry name" value="Starch-binding domain-like"/>
    <property type="match status" value="1"/>
</dbReference>
<dbReference type="InterPro" id="IPR013784">
    <property type="entry name" value="Carb-bd-like_fold"/>
</dbReference>